<feature type="domain" description="Transposase TnpC homeodomain" evidence="2">
    <location>
        <begin position="43"/>
        <end position="86"/>
    </location>
</feature>
<dbReference type="Pfam" id="PF13007">
    <property type="entry name" value="LZ_Tnp_IS66"/>
    <property type="match status" value="1"/>
</dbReference>
<dbReference type="AlphaFoldDB" id="A0A1H8MK26"/>
<dbReference type="STRING" id="933059.SAMN04488103_11377"/>
<name>A0A1H8MK26_9RHOB</name>
<evidence type="ECO:0000256" key="1">
    <source>
        <dbReference type="SAM" id="Coils"/>
    </source>
</evidence>
<organism evidence="3 4">
    <name type="scientific">Gemmobacter aquatilis</name>
    <dbReference type="NCBI Taxonomy" id="933059"/>
    <lineage>
        <taxon>Bacteria</taxon>
        <taxon>Pseudomonadati</taxon>
        <taxon>Pseudomonadota</taxon>
        <taxon>Alphaproteobacteria</taxon>
        <taxon>Rhodobacterales</taxon>
        <taxon>Paracoccaceae</taxon>
        <taxon>Gemmobacter</taxon>
    </lineage>
</organism>
<sequence>MSNAAQNLPDDPALLKALIAALQAENAKISATLRAHDQLIQTLRLRIAKLKKQVFGQSSEKIEREIEQLELALEDLLIASAESETTVPEGAP</sequence>
<accession>A0A1H8MK26</accession>
<dbReference type="GO" id="GO:0003677">
    <property type="term" value="F:DNA binding"/>
    <property type="evidence" value="ECO:0007669"/>
    <property type="project" value="UniProtKB-KW"/>
</dbReference>
<evidence type="ECO:0000313" key="3">
    <source>
        <dbReference type="EMBL" id="SEO17630.1"/>
    </source>
</evidence>
<dbReference type="EMBL" id="FOCE01000013">
    <property type="protein sequence ID" value="SEO17630.1"/>
    <property type="molecule type" value="Genomic_DNA"/>
</dbReference>
<dbReference type="InterPro" id="IPR024463">
    <property type="entry name" value="Transposase_TnpC_homeodom"/>
</dbReference>
<reference evidence="3 4" key="1">
    <citation type="submission" date="2016-10" db="EMBL/GenBank/DDBJ databases">
        <authorList>
            <person name="de Groot N.N."/>
        </authorList>
    </citation>
    <scope>NUCLEOTIDE SEQUENCE [LARGE SCALE GENOMIC DNA]</scope>
    <source>
        <strain evidence="3 4">DSM 3857</strain>
    </source>
</reference>
<protein>
    <submittedName>
        <fullName evidence="3">Transposase C of IS166 homeodomain-containing protein</fullName>
    </submittedName>
</protein>
<proteinExistence type="predicted"/>
<keyword evidence="1" id="KW-0175">Coiled coil</keyword>
<dbReference type="Proteomes" id="UP000198761">
    <property type="component" value="Unassembled WGS sequence"/>
</dbReference>
<evidence type="ECO:0000259" key="2">
    <source>
        <dbReference type="Pfam" id="PF13007"/>
    </source>
</evidence>
<keyword evidence="3" id="KW-0238">DNA-binding</keyword>
<feature type="coiled-coil region" evidence="1">
    <location>
        <begin position="33"/>
        <end position="86"/>
    </location>
</feature>
<evidence type="ECO:0000313" key="4">
    <source>
        <dbReference type="Proteomes" id="UP000198761"/>
    </source>
</evidence>
<keyword evidence="3" id="KW-0371">Homeobox</keyword>
<keyword evidence="4" id="KW-1185">Reference proteome</keyword>
<gene>
    <name evidence="3" type="ORF">SAMN04488103_11377</name>
</gene>